<evidence type="ECO:0000256" key="5">
    <source>
        <dbReference type="ARBA" id="ARBA00023180"/>
    </source>
</evidence>
<evidence type="ECO:0000256" key="3">
    <source>
        <dbReference type="ARBA" id="ARBA00022723"/>
    </source>
</evidence>
<organism evidence="8 9">
    <name type="scientific">Cimex lectularius</name>
    <name type="common">Bed bug</name>
    <name type="synonym">Acanthia lectularia</name>
    <dbReference type="NCBI Taxonomy" id="79782"/>
    <lineage>
        <taxon>Eukaryota</taxon>
        <taxon>Metazoa</taxon>
        <taxon>Ecdysozoa</taxon>
        <taxon>Arthropoda</taxon>
        <taxon>Hexapoda</taxon>
        <taxon>Insecta</taxon>
        <taxon>Pterygota</taxon>
        <taxon>Neoptera</taxon>
        <taxon>Paraneoptera</taxon>
        <taxon>Hemiptera</taxon>
        <taxon>Heteroptera</taxon>
        <taxon>Panheteroptera</taxon>
        <taxon>Cimicomorpha</taxon>
        <taxon>Cimicidae</taxon>
        <taxon>Cimex</taxon>
    </lineage>
</organism>
<dbReference type="CTD" id="43264"/>
<comment type="similarity">
    <text evidence="1 6">Belongs to the alpha-carbonic anhydrase family.</text>
</comment>
<feature type="domain" description="Alpha-carbonic anhydrase" evidence="7">
    <location>
        <begin position="23"/>
        <end position="276"/>
    </location>
</feature>
<dbReference type="OMA" id="HYSKWDW"/>
<dbReference type="FunFam" id="3.10.200.10:FF:000003">
    <property type="entry name" value="Carbonic anhydrase 12"/>
    <property type="match status" value="1"/>
</dbReference>
<reference evidence="8" key="1">
    <citation type="submission" date="2022-01" db="UniProtKB">
        <authorList>
            <consortium name="EnsemblMetazoa"/>
        </authorList>
    </citation>
    <scope>IDENTIFICATION</scope>
</reference>
<feature type="signal peptide" evidence="6">
    <location>
        <begin position="1"/>
        <end position="22"/>
    </location>
</feature>
<dbReference type="Gene3D" id="3.10.200.10">
    <property type="entry name" value="Alpha carbonic anhydrase"/>
    <property type="match status" value="1"/>
</dbReference>
<evidence type="ECO:0000256" key="6">
    <source>
        <dbReference type="RuleBase" id="RU367011"/>
    </source>
</evidence>
<dbReference type="InterPro" id="IPR036398">
    <property type="entry name" value="CA_dom_sf"/>
</dbReference>
<dbReference type="RefSeq" id="XP_014245616.1">
    <property type="nucleotide sequence ID" value="XM_014390130.2"/>
</dbReference>
<dbReference type="InterPro" id="IPR023561">
    <property type="entry name" value="Carbonic_anhydrase_a-class"/>
</dbReference>
<comment type="cofactor">
    <cofactor evidence="6">
        <name>Zn(2+)</name>
        <dbReference type="ChEBI" id="CHEBI:29105"/>
    </cofactor>
</comment>
<evidence type="ECO:0000256" key="4">
    <source>
        <dbReference type="ARBA" id="ARBA00022833"/>
    </source>
</evidence>
<comment type="catalytic activity">
    <reaction evidence="6">
        <text>hydrogencarbonate + H(+) = CO2 + H2O</text>
        <dbReference type="Rhea" id="RHEA:10748"/>
        <dbReference type="ChEBI" id="CHEBI:15377"/>
        <dbReference type="ChEBI" id="CHEBI:15378"/>
        <dbReference type="ChEBI" id="CHEBI:16526"/>
        <dbReference type="ChEBI" id="CHEBI:17544"/>
        <dbReference type="EC" id="4.2.1.1"/>
    </reaction>
</comment>
<dbReference type="GO" id="GO:0008270">
    <property type="term" value="F:zinc ion binding"/>
    <property type="evidence" value="ECO:0007669"/>
    <property type="project" value="UniProtKB-UniRule"/>
</dbReference>
<keyword evidence="9" id="KW-1185">Reference proteome</keyword>
<proteinExistence type="inferred from homology"/>
<dbReference type="InterPro" id="IPR001148">
    <property type="entry name" value="CA_dom"/>
</dbReference>
<keyword evidence="4 6" id="KW-0862">Zinc</keyword>
<dbReference type="PROSITE" id="PS00162">
    <property type="entry name" value="ALPHA_CA_1"/>
    <property type="match status" value="1"/>
</dbReference>
<keyword evidence="6" id="KW-0732">Signal</keyword>
<comment type="function">
    <text evidence="6">Reversible hydration of carbon dioxide.</text>
</comment>
<dbReference type="GeneID" id="106664428"/>
<dbReference type="PANTHER" id="PTHR18952:SF137">
    <property type="entry name" value="CARBONIC ANHYDRASE"/>
    <property type="match status" value="1"/>
</dbReference>
<evidence type="ECO:0000256" key="2">
    <source>
        <dbReference type="ARBA" id="ARBA00012925"/>
    </source>
</evidence>
<dbReference type="KEGG" id="clec:106664428"/>
<protein>
    <recommendedName>
        <fullName evidence="2 6">Carbonic anhydrase</fullName>
        <ecNumber evidence="2 6">4.2.1.1</ecNumber>
    </recommendedName>
</protein>
<dbReference type="GO" id="GO:0004089">
    <property type="term" value="F:carbonate dehydratase activity"/>
    <property type="evidence" value="ECO:0007669"/>
    <property type="project" value="UniProtKB-UniRule"/>
</dbReference>
<evidence type="ECO:0000259" key="7">
    <source>
        <dbReference type="PROSITE" id="PS51144"/>
    </source>
</evidence>
<keyword evidence="3 6" id="KW-0479">Metal-binding</keyword>
<evidence type="ECO:0000256" key="1">
    <source>
        <dbReference type="ARBA" id="ARBA00010718"/>
    </source>
</evidence>
<dbReference type="Proteomes" id="UP000494040">
    <property type="component" value="Unassembled WGS sequence"/>
</dbReference>
<dbReference type="OrthoDB" id="429145at2759"/>
<dbReference type="EC" id="4.2.1.1" evidence="2 6"/>
<evidence type="ECO:0000313" key="9">
    <source>
        <dbReference type="Proteomes" id="UP000494040"/>
    </source>
</evidence>
<dbReference type="GO" id="GO:0005737">
    <property type="term" value="C:cytoplasm"/>
    <property type="evidence" value="ECO:0007669"/>
    <property type="project" value="TreeGrafter"/>
</dbReference>
<keyword evidence="5" id="KW-0325">Glycoprotein</keyword>
<dbReference type="PROSITE" id="PS51144">
    <property type="entry name" value="ALPHA_CA_2"/>
    <property type="match status" value="1"/>
</dbReference>
<evidence type="ECO:0000313" key="8">
    <source>
        <dbReference type="EnsemblMetazoa" id="XP_014245616.1"/>
    </source>
</evidence>
<dbReference type="CDD" id="cd00326">
    <property type="entry name" value="alpha_CA"/>
    <property type="match status" value="1"/>
</dbReference>
<dbReference type="Pfam" id="PF00194">
    <property type="entry name" value="Carb_anhydrase"/>
    <property type="match status" value="1"/>
</dbReference>
<name>A0A8I6RHL1_CIMLE</name>
<keyword evidence="6" id="KW-0456">Lyase</keyword>
<dbReference type="AlphaFoldDB" id="A0A8I6RHL1"/>
<sequence>MKRTGYTALILRILEFWQIIQCRHFGYSRNEQNSWHNYSQSCSGYRQSPIAIDSEKAISLAIPALEMVGFDNLVPRPITIFNNGHSVDIRPMVPFAKIFGALLPGEFEVHGLHFHWGKKNNRGSEHVINGMRFAMEMHIVTRNLKYNSMEEAMENSDGLAVMAFFFEVREHESNGLDPILNELNMIKHEGTSFMISQSFTLSSLLPFDKTMFYMYRGSLTTPPCSEAVTWIVFPDPQPMSYKQISQFRQLSINGDSLVDNYRHIQSLGKRKVYARRFPTETANLKMFFPNFSSPEFWN</sequence>
<dbReference type="SUPFAM" id="SSF51069">
    <property type="entry name" value="Carbonic anhydrase"/>
    <property type="match status" value="1"/>
</dbReference>
<dbReference type="SMART" id="SM01057">
    <property type="entry name" value="Carb_anhydrase"/>
    <property type="match status" value="1"/>
</dbReference>
<dbReference type="InterPro" id="IPR018338">
    <property type="entry name" value="Carbonic_anhydrase_a-class_CS"/>
</dbReference>
<accession>A0A8I6RHL1</accession>
<dbReference type="EnsemblMetazoa" id="XM_014390130.2">
    <property type="protein sequence ID" value="XP_014245616.1"/>
    <property type="gene ID" value="LOC106664428"/>
</dbReference>
<dbReference type="PANTHER" id="PTHR18952">
    <property type="entry name" value="CARBONIC ANHYDRASE"/>
    <property type="match status" value="1"/>
</dbReference>
<feature type="chain" id="PRO_5035340283" description="Carbonic anhydrase" evidence="6">
    <location>
        <begin position="23"/>
        <end position="298"/>
    </location>
</feature>